<evidence type="ECO:0000313" key="1">
    <source>
        <dbReference type="EMBL" id="KAK6625680.1"/>
    </source>
</evidence>
<name>A0AAN8PKD8_POLSC</name>
<proteinExistence type="predicted"/>
<comment type="caution">
    <text evidence="1">The sequence shown here is derived from an EMBL/GenBank/DDBJ whole genome shotgun (WGS) entry which is preliminary data.</text>
</comment>
<reference evidence="1 2" key="1">
    <citation type="submission" date="2023-10" db="EMBL/GenBank/DDBJ databases">
        <title>Genomes of two closely related lineages of the louse Polyplax serrata with different host specificities.</title>
        <authorList>
            <person name="Martinu J."/>
            <person name="Tarabai H."/>
            <person name="Stefka J."/>
            <person name="Hypsa V."/>
        </authorList>
    </citation>
    <scope>NUCLEOTIDE SEQUENCE [LARGE SCALE GENOMIC DNA]</scope>
    <source>
        <strain evidence="1">HR10_N</strain>
    </source>
</reference>
<protein>
    <submittedName>
        <fullName evidence="1">Uncharacterized protein</fullName>
    </submittedName>
</protein>
<dbReference type="Proteomes" id="UP001372834">
    <property type="component" value="Unassembled WGS sequence"/>
</dbReference>
<sequence length="107" mass="12170">MLIFDWPCCRRGYDVNFAEKKKYKQCNDNCRHVGLYRDLRNSIVLSGKIALGNDSLEERSIRATPNWSETAVNGDHLWSATSASGDFCYVGENDCTKEPEDLDDSDK</sequence>
<dbReference type="AlphaFoldDB" id="A0AAN8PKD8"/>
<gene>
    <name evidence="1" type="ORF">RUM43_005979</name>
</gene>
<organism evidence="1 2">
    <name type="scientific">Polyplax serrata</name>
    <name type="common">Common mouse louse</name>
    <dbReference type="NCBI Taxonomy" id="468196"/>
    <lineage>
        <taxon>Eukaryota</taxon>
        <taxon>Metazoa</taxon>
        <taxon>Ecdysozoa</taxon>
        <taxon>Arthropoda</taxon>
        <taxon>Hexapoda</taxon>
        <taxon>Insecta</taxon>
        <taxon>Pterygota</taxon>
        <taxon>Neoptera</taxon>
        <taxon>Paraneoptera</taxon>
        <taxon>Psocodea</taxon>
        <taxon>Troctomorpha</taxon>
        <taxon>Phthiraptera</taxon>
        <taxon>Anoplura</taxon>
        <taxon>Polyplacidae</taxon>
        <taxon>Polyplax</taxon>
    </lineage>
</organism>
<evidence type="ECO:0000313" key="2">
    <source>
        <dbReference type="Proteomes" id="UP001372834"/>
    </source>
</evidence>
<dbReference type="EMBL" id="JAWJWE010000037">
    <property type="protein sequence ID" value="KAK6625680.1"/>
    <property type="molecule type" value="Genomic_DNA"/>
</dbReference>
<accession>A0AAN8PKD8</accession>